<organism evidence="2">
    <name type="scientific">Cacopsylla melanoneura</name>
    <dbReference type="NCBI Taxonomy" id="428564"/>
    <lineage>
        <taxon>Eukaryota</taxon>
        <taxon>Metazoa</taxon>
        <taxon>Ecdysozoa</taxon>
        <taxon>Arthropoda</taxon>
        <taxon>Hexapoda</taxon>
        <taxon>Insecta</taxon>
        <taxon>Pterygota</taxon>
        <taxon>Neoptera</taxon>
        <taxon>Paraneoptera</taxon>
        <taxon>Hemiptera</taxon>
        <taxon>Sternorrhyncha</taxon>
        <taxon>Psylloidea</taxon>
        <taxon>Psyllidae</taxon>
        <taxon>Psyllinae</taxon>
        <taxon>Cacopsylla</taxon>
    </lineage>
</organism>
<proteinExistence type="predicted"/>
<dbReference type="AlphaFoldDB" id="A0A8D8LI11"/>
<dbReference type="EMBL" id="HBUF01317399">
    <property type="protein sequence ID" value="CAG6694295.1"/>
    <property type="molecule type" value="Transcribed_RNA"/>
</dbReference>
<sequence length="144" mass="17027">MNSVLFLFPVIFTWCFLIPSGSAENTAGYDPKNPPWDELFAPFEPGKSKLTTPPPFYKRIFKSAWNLAWNLAREKVFKLKPEVTKDRYHCLKKKDYTLYVVAKYFHYTFTMRKTTKPQFRDLFTKIPFVGKLFQVKTTPKLNKL</sequence>
<protein>
    <submittedName>
        <fullName evidence="2">Uncharacterized protein</fullName>
    </submittedName>
</protein>
<dbReference type="EMBL" id="HBUF01017118">
    <property type="protein sequence ID" value="CAG6610110.1"/>
    <property type="molecule type" value="Transcribed_RNA"/>
</dbReference>
<name>A0A8D8LI11_9HEMI</name>
<evidence type="ECO:0000313" key="2">
    <source>
        <dbReference type="EMBL" id="CAG6610110.1"/>
    </source>
</evidence>
<feature type="chain" id="PRO_5036261314" evidence="1">
    <location>
        <begin position="24"/>
        <end position="144"/>
    </location>
</feature>
<reference evidence="2" key="1">
    <citation type="submission" date="2021-05" db="EMBL/GenBank/DDBJ databases">
        <authorList>
            <person name="Alioto T."/>
            <person name="Alioto T."/>
            <person name="Gomez Garrido J."/>
        </authorList>
    </citation>
    <scope>NUCLEOTIDE SEQUENCE</scope>
</reference>
<feature type="signal peptide" evidence="1">
    <location>
        <begin position="1"/>
        <end position="23"/>
    </location>
</feature>
<evidence type="ECO:0000256" key="1">
    <source>
        <dbReference type="SAM" id="SignalP"/>
    </source>
</evidence>
<keyword evidence="1" id="KW-0732">Signal</keyword>
<accession>A0A8D8LI11</accession>